<dbReference type="InterPro" id="IPR029062">
    <property type="entry name" value="Class_I_gatase-like"/>
</dbReference>
<comment type="function">
    <text evidence="1 9">Catalyzes the synthesis of GMP from XMP.</text>
</comment>
<feature type="active site" description="Nucleophile" evidence="9">
    <location>
        <position position="104"/>
    </location>
</feature>
<dbReference type="FunFam" id="3.30.300.10:FF:000002">
    <property type="entry name" value="GMP synthase [glutamine-hydrolyzing]"/>
    <property type="match status" value="1"/>
</dbReference>
<dbReference type="Gene3D" id="3.40.50.620">
    <property type="entry name" value="HUPs"/>
    <property type="match status" value="1"/>
</dbReference>
<dbReference type="NCBIfam" id="TIGR00888">
    <property type="entry name" value="guaA_Nterm"/>
    <property type="match status" value="1"/>
</dbReference>
<protein>
    <recommendedName>
        <fullName evidence="9">GMP synthase [glutamine-hydrolyzing]</fullName>
        <ecNumber evidence="9">6.3.5.2</ecNumber>
    </recommendedName>
    <alternativeName>
        <fullName evidence="9">GMP synthetase</fullName>
    </alternativeName>
    <alternativeName>
        <fullName evidence="9">Glutamine amidotransferase</fullName>
    </alternativeName>
</protein>
<keyword evidence="8 9" id="KW-0315">Glutamine amidotransferase</keyword>
<keyword evidence="5 9" id="KW-0332">GMP biosynthesis</keyword>
<dbReference type="InterPro" id="IPR017926">
    <property type="entry name" value="GATASE"/>
</dbReference>
<dbReference type="eggNOG" id="COG0518">
    <property type="taxonomic scope" value="Bacteria"/>
</dbReference>
<feature type="domain" description="GMPS ATP-PPase" evidence="11">
    <location>
        <begin position="218"/>
        <end position="416"/>
    </location>
</feature>
<evidence type="ECO:0000256" key="6">
    <source>
        <dbReference type="ARBA" id="ARBA00022755"/>
    </source>
</evidence>
<evidence type="ECO:0000259" key="11">
    <source>
        <dbReference type="PROSITE" id="PS51553"/>
    </source>
</evidence>
<proteinExistence type="inferred from homology"/>
<dbReference type="Gene3D" id="3.30.300.10">
    <property type="match status" value="1"/>
</dbReference>
<dbReference type="GO" id="GO:0005829">
    <property type="term" value="C:cytosol"/>
    <property type="evidence" value="ECO:0007669"/>
    <property type="project" value="TreeGrafter"/>
</dbReference>
<dbReference type="SUPFAM" id="SSF52402">
    <property type="entry name" value="Adenine nucleotide alpha hydrolases-like"/>
    <property type="match status" value="1"/>
</dbReference>
<dbReference type="InterPro" id="IPR022310">
    <property type="entry name" value="NAD/GMP_synthase"/>
</dbReference>
<evidence type="ECO:0000256" key="1">
    <source>
        <dbReference type="ARBA" id="ARBA00002332"/>
    </source>
</evidence>
<evidence type="ECO:0000313" key="12">
    <source>
        <dbReference type="EMBL" id="ABW29405.1"/>
    </source>
</evidence>
<dbReference type="PANTHER" id="PTHR11922:SF2">
    <property type="entry name" value="GMP SYNTHASE [GLUTAMINE-HYDROLYZING]"/>
    <property type="match status" value="1"/>
</dbReference>
<evidence type="ECO:0000256" key="9">
    <source>
        <dbReference type="HAMAP-Rule" id="MF_00344"/>
    </source>
</evidence>
<reference evidence="12 13" key="1">
    <citation type="journal article" date="2008" name="Proc. Natl. Acad. Sci. U.S.A.">
        <title>Niche adaptation and genome expansion in the chlorophyll d-producing cyanobacterium Acaryochloris marina.</title>
        <authorList>
            <person name="Swingley W.D."/>
            <person name="Chen M."/>
            <person name="Cheung P.C."/>
            <person name="Conrad A.L."/>
            <person name="Dejesa L.C."/>
            <person name="Hao J."/>
            <person name="Honchak B.M."/>
            <person name="Karbach L.E."/>
            <person name="Kurdoglu A."/>
            <person name="Lahiri S."/>
            <person name="Mastrian S.D."/>
            <person name="Miyashita H."/>
            <person name="Page L."/>
            <person name="Ramakrishna P."/>
            <person name="Satoh S."/>
            <person name="Sattley W.M."/>
            <person name="Shimada Y."/>
            <person name="Taylor H.L."/>
            <person name="Tomo T."/>
            <person name="Tsuchiya T."/>
            <person name="Wang Z.T."/>
            <person name="Raymond J."/>
            <person name="Mimuro M."/>
            <person name="Blankenship R.E."/>
            <person name="Touchman J.W."/>
        </authorList>
    </citation>
    <scope>NUCLEOTIDE SEQUENCE [LARGE SCALE GENOMIC DNA]</scope>
    <source>
        <strain evidence="13">MBIC 11017</strain>
    </source>
</reference>
<dbReference type="InterPro" id="IPR025777">
    <property type="entry name" value="GMPS_ATP_PPase_dom"/>
</dbReference>
<feature type="binding site" evidence="10">
    <location>
        <begin position="245"/>
        <end position="251"/>
    </location>
    <ligand>
        <name>ATP</name>
        <dbReference type="ChEBI" id="CHEBI:30616"/>
    </ligand>
</feature>
<evidence type="ECO:0000313" key="13">
    <source>
        <dbReference type="Proteomes" id="UP000000268"/>
    </source>
</evidence>
<keyword evidence="6 9" id="KW-0658">Purine biosynthesis</keyword>
<feature type="active site" evidence="9">
    <location>
        <position position="193"/>
    </location>
</feature>
<evidence type="ECO:0000256" key="10">
    <source>
        <dbReference type="PROSITE-ProRule" id="PRU00886"/>
    </source>
</evidence>
<dbReference type="KEGG" id="amr:AM1_4428"/>
<dbReference type="RefSeq" id="WP_012164727.1">
    <property type="nucleotide sequence ID" value="NC_009925.1"/>
</dbReference>
<accession>B0CF08</accession>
<comment type="subunit">
    <text evidence="9">Homodimer.</text>
</comment>
<comment type="pathway">
    <text evidence="2 9">Purine metabolism; GMP biosynthesis; GMP from XMP (L-Gln route): step 1/1.</text>
</comment>
<dbReference type="HAMAP" id="MF_00344">
    <property type="entry name" value="GMP_synthase"/>
    <property type="match status" value="1"/>
</dbReference>
<dbReference type="Pfam" id="PF00958">
    <property type="entry name" value="GMP_synt_C"/>
    <property type="match status" value="1"/>
</dbReference>
<dbReference type="Pfam" id="PF00117">
    <property type="entry name" value="GATase"/>
    <property type="match status" value="1"/>
</dbReference>
<dbReference type="PROSITE" id="PS51553">
    <property type="entry name" value="GMPS_ATP_PPASE"/>
    <property type="match status" value="1"/>
</dbReference>
<dbReference type="STRING" id="329726.AM1_4428"/>
<keyword evidence="4 9" id="KW-0547">Nucleotide-binding</keyword>
<dbReference type="PRINTS" id="PR00097">
    <property type="entry name" value="ANTSNTHASEII"/>
</dbReference>
<dbReference type="PROSITE" id="PS51273">
    <property type="entry name" value="GATASE_TYPE_1"/>
    <property type="match status" value="1"/>
</dbReference>
<dbReference type="Gene3D" id="3.40.50.880">
    <property type="match status" value="1"/>
</dbReference>
<sequence>MPSQTQQPLSAHPQDSTFAQTPVDRQMIVILDFGSQYSELIARRIRETQVYSEVLSYRTSIEQLRQLNPKGIILSGGPNSVYAQHAPACDPEIWNLGIPVLGVCYGMQLMVQQLGGQVEASDAAEYGKASLIIDDPTDLLTNVEDQTTMWMSHGDSVTALPEGFKVLAHTANTPQAAVAHHDRQLYGVQFHPEVVHSQGGQALICNFVYHICECEPTWTTEAFVEEAIREVRAKVGNKRVLLALSGGVDSSTLAFLLHKAIGDNLTCMFIDQGFMRKLEPERLIKLFRDQFHIPVEYVMARDRFLERLNGITDPEEKRKRIGHEFIQVFEEESRRLGPFDYLAQGTLYPDVIESADTNVDPATGERVAVKIKSHHNVGGLPKDLRFKLVEPLRKLFKDEVRKVGRSLGLPEEIVNRHPFPGPGLAIRIIGEVTAERLNILRDADLIVRQEVNRSGNYSEFWQAFAVLLPVRSVGVMGDQRTYAYPVVLRFVSSEDGMTADWSRAPYELLETISNRIVNEVKGVNRVAYDITSKPPGTIEWE</sequence>
<organism evidence="12 13">
    <name type="scientific">Acaryochloris marina (strain MBIC 11017)</name>
    <dbReference type="NCBI Taxonomy" id="329726"/>
    <lineage>
        <taxon>Bacteria</taxon>
        <taxon>Bacillati</taxon>
        <taxon>Cyanobacteriota</taxon>
        <taxon>Cyanophyceae</taxon>
        <taxon>Acaryochloridales</taxon>
        <taxon>Acaryochloridaceae</taxon>
        <taxon>Acaryochloris</taxon>
    </lineage>
</organism>
<dbReference type="InterPro" id="IPR004739">
    <property type="entry name" value="GMP_synth_GATase"/>
</dbReference>
<dbReference type="HOGENOM" id="CLU_014340_0_5_3"/>
<evidence type="ECO:0000256" key="3">
    <source>
        <dbReference type="ARBA" id="ARBA00022598"/>
    </source>
</evidence>
<dbReference type="SUPFAM" id="SSF54810">
    <property type="entry name" value="GMP synthetase C-terminal dimerisation domain"/>
    <property type="match status" value="1"/>
</dbReference>
<comment type="catalytic activity">
    <reaction evidence="9">
        <text>XMP + L-glutamine + ATP + H2O = GMP + L-glutamate + AMP + diphosphate + 2 H(+)</text>
        <dbReference type="Rhea" id="RHEA:11680"/>
        <dbReference type="ChEBI" id="CHEBI:15377"/>
        <dbReference type="ChEBI" id="CHEBI:15378"/>
        <dbReference type="ChEBI" id="CHEBI:29985"/>
        <dbReference type="ChEBI" id="CHEBI:30616"/>
        <dbReference type="ChEBI" id="CHEBI:33019"/>
        <dbReference type="ChEBI" id="CHEBI:57464"/>
        <dbReference type="ChEBI" id="CHEBI:58115"/>
        <dbReference type="ChEBI" id="CHEBI:58359"/>
        <dbReference type="ChEBI" id="CHEBI:456215"/>
        <dbReference type="EC" id="6.3.5.2"/>
    </reaction>
</comment>
<dbReference type="InterPro" id="IPR001674">
    <property type="entry name" value="GMP_synth_C"/>
</dbReference>
<dbReference type="CDD" id="cd01742">
    <property type="entry name" value="GATase1_GMP_Synthase"/>
    <property type="match status" value="1"/>
</dbReference>
<evidence type="ECO:0000256" key="7">
    <source>
        <dbReference type="ARBA" id="ARBA00022840"/>
    </source>
</evidence>
<keyword evidence="7 9" id="KW-0067">ATP-binding</keyword>
<dbReference type="EC" id="6.3.5.2" evidence="9"/>
<dbReference type="UniPathway" id="UPA00189">
    <property type="reaction ID" value="UER00296"/>
</dbReference>
<dbReference type="FunFam" id="3.40.50.880:FF:000001">
    <property type="entry name" value="GMP synthase [glutamine-hydrolyzing]"/>
    <property type="match status" value="1"/>
</dbReference>
<dbReference type="Pfam" id="PF02540">
    <property type="entry name" value="NAD_synthase"/>
    <property type="match status" value="1"/>
</dbReference>
<dbReference type="MEROPS" id="C26.957"/>
<dbReference type="Proteomes" id="UP000000268">
    <property type="component" value="Chromosome"/>
</dbReference>
<dbReference type="NCBIfam" id="TIGR00884">
    <property type="entry name" value="guaA_Cterm"/>
    <property type="match status" value="1"/>
</dbReference>
<dbReference type="EMBL" id="CP000828">
    <property type="protein sequence ID" value="ABW29405.1"/>
    <property type="molecule type" value="Genomic_DNA"/>
</dbReference>
<dbReference type="PANTHER" id="PTHR11922">
    <property type="entry name" value="GMP SYNTHASE-RELATED"/>
    <property type="match status" value="1"/>
</dbReference>
<name>B0CF08_ACAM1</name>
<dbReference type="InterPro" id="IPR022955">
    <property type="entry name" value="GMP_synthase"/>
</dbReference>
<dbReference type="GO" id="GO:0003921">
    <property type="term" value="F:GMP synthase activity"/>
    <property type="evidence" value="ECO:0007669"/>
    <property type="project" value="InterPro"/>
</dbReference>
<dbReference type="GO" id="GO:0005524">
    <property type="term" value="F:ATP binding"/>
    <property type="evidence" value="ECO:0007669"/>
    <property type="project" value="UniProtKB-UniRule"/>
</dbReference>
<evidence type="ECO:0000256" key="8">
    <source>
        <dbReference type="ARBA" id="ARBA00022962"/>
    </source>
</evidence>
<dbReference type="SUPFAM" id="SSF52317">
    <property type="entry name" value="Class I glutamine amidotransferase-like"/>
    <property type="match status" value="1"/>
</dbReference>
<dbReference type="InterPro" id="IPR014729">
    <property type="entry name" value="Rossmann-like_a/b/a_fold"/>
</dbReference>
<dbReference type="eggNOG" id="COG0519">
    <property type="taxonomic scope" value="Bacteria"/>
</dbReference>
<dbReference type="PRINTS" id="PR00099">
    <property type="entry name" value="CPSGATASE"/>
</dbReference>
<dbReference type="PRINTS" id="PR00096">
    <property type="entry name" value="GATASE"/>
</dbReference>
<dbReference type="CDD" id="cd01997">
    <property type="entry name" value="GMP_synthase_C"/>
    <property type="match status" value="1"/>
</dbReference>
<keyword evidence="3 9" id="KW-0436">Ligase</keyword>
<keyword evidence="13" id="KW-1185">Reference proteome</keyword>
<dbReference type="FunFam" id="3.40.50.620:FF:000001">
    <property type="entry name" value="GMP synthase [glutamine-hydrolyzing]"/>
    <property type="match status" value="1"/>
</dbReference>
<dbReference type="AlphaFoldDB" id="B0CF08"/>
<dbReference type="OrthoDB" id="9802219at2"/>
<gene>
    <name evidence="9 12" type="primary">guaA</name>
    <name evidence="12" type="ordered locus">AM1_4428</name>
</gene>
<feature type="active site" evidence="9">
    <location>
        <position position="191"/>
    </location>
</feature>
<evidence type="ECO:0000256" key="4">
    <source>
        <dbReference type="ARBA" id="ARBA00022741"/>
    </source>
</evidence>
<dbReference type="NCBIfam" id="NF000848">
    <property type="entry name" value="PRK00074.1"/>
    <property type="match status" value="1"/>
</dbReference>
<evidence type="ECO:0000256" key="2">
    <source>
        <dbReference type="ARBA" id="ARBA00005153"/>
    </source>
</evidence>
<evidence type="ECO:0000256" key="5">
    <source>
        <dbReference type="ARBA" id="ARBA00022749"/>
    </source>
</evidence>